<evidence type="ECO:0000313" key="1">
    <source>
        <dbReference type="EMBL" id="AGB01964.1"/>
    </source>
</evidence>
<dbReference type="GeneID" id="14310222"/>
<dbReference type="OrthoDB" id="387461at2157"/>
<dbReference type="KEGG" id="mfo:Metfor_0909"/>
<protein>
    <submittedName>
        <fullName evidence="1">Uncharacterized protein</fullName>
    </submittedName>
</protein>
<evidence type="ECO:0000313" key="2">
    <source>
        <dbReference type="Proteomes" id="UP000010824"/>
    </source>
</evidence>
<dbReference type="InParanoid" id="L0HFU3"/>
<accession>L0HFU3</accession>
<dbReference type="PROSITE" id="PS51257">
    <property type="entry name" value="PROKAR_LIPOPROTEIN"/>
    <property type="match status" value="1"/>
</dbReference>
<keyword evidence="2" id="KW-1185">Reference proteome</keyword>
<proteinExistence type="predicted"/>
<reference evidence="2" key="1">
    <citation type="submission" date="2011-12" db="EMBL/GenBank/DDBJ databases">
        <title>Complete sequence of Methanoregula formicicum SMSP.</title>
        <authorList>
            <person name="Lucas S."/>
            <person name="Han J."/>
            <person name="Lapidus A."/>
            <person name="Cheng J.-F."/>
            <person name="Goodwin L."/>
            <person name="Pitluck S."/>
            <person name="Peters L."/>
            <person name="Ovchinnikova G."/>
            <person name="Teshima H."/>
            <person name="Detter J.C."/>
            <person name="Han C."/>
            <person name="Tapia R."/>
            <person name="Land M."/>
            <person name="Hauser L."/>
            <person name="Kyrpides N."/>
            <person name="Ivanova N."/>
            <person name="Pagani I."/>
            <person name="Imachi H."/>
            <person name="Tamaki H."/>
            <person name="Sekiguchi Y."/>
            <person name="Kamagata Y."/>
            <person name="Cadillo-Quiroz H."/>
            <person name="Zinder S."/>
            <person name="Liu W.-T."/>
            <person name="Woyke T."/>
        </authorList>
    </citation>
    <scope>NUCLEOTIDE SEQUENCE [LARGE SCALE GENOMIC DNA]</scope>
    <source>
        <strain evidence="2">DSM 22288 / NBRC 105244 / SMSP</strain>
    </source>
</reference>
<dbReference type="EMBL" id="CP003167">
    <property type="protein sequence ID" value="AGB01964.1"/>
    <property type="molecule type" value="Genomic_DNA"/>
</dbReference>
<dbReference type="RefSeq" id="WP_015284928.1">
    <property type="nucleotide sequence ID" value="NC_019943.1"/>
</dbReference>
<dbReference type="Proteomes" id="UP000010824">
    <property type="component" value="Chromosome"/>
</dbReference>
<dbReference type="HOGENOM" id="CLU_1044311_0_0_2"/>
<gene>
    <name evidence="1" type="ordered locus">Metfor_0909</name>
</gene>
<dbReference type="eggNOG" id="arCOG08058">
    <property type="taxonomic scope" value="Archaea"/>
</dbReference>
<reference evidence="1 2" key="2">
    <citation type="journal article" date="2014" name="Genome Announc.">
        <title>Complete Genome Sequence of Methanoregula formicica SMSPT, a Mesophilic Hydrogenotrophic Methanogen Isolated from a Methanogenic Upflow Anaerobic Sludge Blanket Reactor.</title>
        <authorList>
            <person name="Yamamoto K."/>
            <person name="Tamaki H."/>
            <person name="Cadillo-Quiroz H."/>
            <person name="Imachi H."/>
            <person name="Kyrpides N."/>
            <person name="Woyke T."/>
            <person name="Goodwin L."/>
            <person name="Zinder S.H."/>
            <person name="Kamagata Y."/>
            <person name="Liu W.T."/>
        </authorList>
    </citation>
    <scope>NUCLEOTIDE SEQUENCE [LARGE SCALE GENOMIC DNA]</scope>
    <source>
        <strain evidence="2">DSM 22288 / NBRC 105244 / SMSP</strain>
    </source>
</reference>
<sequence precursor="true">MNAKRPSPFHALAILALLALVVVSSGCIKTLQSAMDPVPPTDTTPVAPGDDVAGTIQESQPAPAQAIVTVAELTPSKSAAVEEVAPVLTPDPYPIIHGSQLNQTLKVDPVYSGPYEFEKTYVFRGNATGLRVNVAEGPLYLIYIVTPQNDCLLEPESCRGEKTKPVSRPYLTITVRDNQTHEIVAEDGYGREYSSDTGDYEFILMSKNTDGLLSSGGEIGTNTVTPGPRVLRVFREGVFDITFEGNFLDVDLKVKTGAAASGVSASATPVPALDIPEEEWW</sequence>
<name>L0HFU3_METFS</name>
<dbReference type="AlphaFoldDB" id="L0HFU3"/>
<organism evidence="1 2">
    <name type="scientific">Methanoregula formicica (strain DSM 22288 / NBRC 105244 / SMSP)</name>
    <dbReference type="NCBI Taxonomy" id="593750"/>
    <lineage>
        <taxon>Archaea</taxon>
        <taxon>Methanobacteriati</taxon>
        <taxon>Methanobacteriota</taxon>
        <taxon>Stenosarchaea group</taxon>
        <taxon>Methanomicrobia</taxon>
        <taxon>Methanomicrobiales</taxon>
        <taxon>Methanoregulaceae</taxon>
        <taxon>Methanoregula</taxon>
    </lineage>
</organism>